<organism evidence="3 4">
    <name type="scientific">Lacticaseibacillus mingshuiensis</name>
    <dbReference type="NCBI Taxonomy" id="2799574"/>
    <lineage>
        <taxon>Bacteria</taxon>
        <taxon>Bacillati</taxon>
        <taxon>Bacillota</taxon>
        <taxon>Bacilli</taxon>
        <taxon>Lactobacillales</taxon>
        <taxon>Lactobacillaceae</taxon>
        <taxon>Lacticaseibacillus</taxon>
    </lineage>
</organism>
<protein>
    <submittedName>
        <fullName evidence="3">LCP family protein</fullName>
    </submittedName>
</protein>
<dbReference type="Pfam" id="PF03816">
    <property type="entry name" value="LytR_cpsA_psr"/>
    <property type="match status" value="1"/>
</dbReference>
<feature type="domain" description="Cell envelope-related transcriptional attenuator" evidence="2">
    <location>
        <begin position="84"/>
        <end position="229"/>
    </location>
</feature>
<dbReference type="NCBIfam" id="TIGR00350">
    <property type="entry name" value="lytR_cpsA_psr"/>
    <property type="match status" value="1"/>
</dbReference>
<dbReference type="PANTHER" id="PTHR33392">
    <property type="entry name" value="POLYISOPRENYL-TEICHOIC ACID--PEPTIDOGLYCAN TEICHOIC ACID TRANSFERASE TAGU"/>
    <property type="match status" value="1"/>
</dbReference>
<comment type="caution">
    <text evidence="3">The sequence shown here is derived from an EMBL/GenBank/DDBJ whole genome shotgun (WGS) entry which is preliminary data.</text>
</comment>
<evidence type="ECO:0000313" key="3">
    <source>
        <dbReference type="EMBL" id="MFD1429965.1"/>
    </source>
</evidence>
<reference evidence="4" key="1">
    <citation type="journal article" date="2019" name="Int. J. Syst. Evol. Microbiol.">
        <title>The Global Catalogue of Microorganisms (GCM) 10K type strain sequencing project: providing services to taxonomists for standard genome sequencing and annotation.</title>
        <authorList>
            <consortium name="The Broad Institute Genomics Platform"/>
            <consortium name="The Broad Institute Genome Sequencing Center for Infectious Disease"/>
            <person name="Wu L."/>
            <person name="Ma J."/>
        </authorList>
    </citation>
    <scope>NUCLEOTIDE SEQUENCE [LARGE SCALE GENOMIC DNA]</scope>
    <source>
        <strain evidence="4">CCM 8980</strain>
    </source>
</reference>
<dbReference type="InterPro" id="IPR050922">
    <property type="entry name" value="LytR/CpsA/Psr_CW_biosynth"/>
</dbReference>
<evidence type="ECO:0000259" key="2">
    <source>
        <dbReference type="Pfam" id="PF03816"/>
    </source>
</evidence>
<keyword evidence="4" id="KW-1185">Reference proteome</keyword>
<dbReference type="Proteomes" id="UP001597196">
    <property type="component" value="Unassembled WGS sequence"/>
</dbReference>
<name>A0ABW4CK17_9LACO</name>
<proteinExistence type="inferred from homology"/>
<sequence>MRQQRRKHHVWRWLGAIFLLLLAAAGGYGYYVYRSAHAAIDKTYTPLKAQTTSADKKITSAKPISILLMGTDTGSLGRTEKKGRTDTMILVTINPTTKKTTMTSIPRDTLSEMVGTSTTNVQKINAAYSIGGADMAVNSVSALLNVPIDYYVLVNMGALTKVVNAVGGVDVTVPFSFTQSGVSFTKGKMHLTGIQALQYVRMRDSDPEGDYGREKRQQQVITAILKNAASLSTLTNFKKLLTAIDTNLQTNLSFADMISLYQKYMGATKSVTRSQLIGNAATIDAWYQVVSTEKLQATSDALRKELGLSTATLSNAETKMNAANTNFDWSSSATQYYQITGLN</sequence>
<evidence type="ECO:0000313" key="4">
    <source>
        <dbReference type="Proteomes" id="UP001597196"/>
    </source>
</evidence>
<evidence type="ECO:0000256" key="1">
    <source>
        <dbReference type="ARBA" id="ARBA00006068"/>
    </source>
</evidence>
<dbReference type="InterPro" id="IPR004474">
    <property type="entry name" value="LytR_CpsA_psr"/>
</dbReference>
<dbReference type="PANTHER" id="PTHR33392:SF6">
    <property type="entry name" value="POLYISOPRENYL-TEICHOIC ACID--PEPTIDOGLYCAN TEICHOIC ACID TRANSFERASE TAGU"/>
    <property type="match status" value="1"/>
</dbReference>
<dbReference type="EMBL" id="JBHTOC010000008">
    <property type="protein sequence ID" value="MFD1429965.1"/>
    <property type="molecule type" value="Genomic_DNA"/>
</dbReference>
<accession>A0ABW4CK17</accession>
<comment type="similarity">
    <text evidence="1">Belongs to the LytR/CpsA/Psr (LCP) family.</text>
</comment>
<dbReference type="Gene3D" id="3.40.630.190">
    <property type="entry name" value="LCP protein"/>
    <property type="match status" value="1"/>
</dbReference>
<dbReference type="RefSeq" id="WP_225877945.1">
    <property type="nucleotide sequence ID" value="NZ_BOLQ01000019.1"/>
</dbReference>
<gene>
    <name evidence="3" type="ORF">ACFQ4P_06865</name>
</gene>